<evidence type="ECO:0000256" key="10">
    <source>
        <dbReference type="ARBA" id="ARBA00022989"/>
    </source>
</evidence>
<reference evidence="14 15" key="1">
    <citation type="submission" date="2010-04" db="EMBL/GenBank/DDBJ databases">
        <authorList>
            <person name="Muzny D."/>
            <person name="Qin X."/>
            <person name="Deng J."/>
            <person name="Jiang H."/>
            <person name="Liu Y."/>
            <person name="Qu J."/>
            <person name="Song X.-Z."/>
            <person name="Zhang L."/>
            <person name="Thornton R."/>
            <person name="Coyle M."/>
            <person name="Francisco L."/>
            <person name="Jackson L."/>
            <person name="Javaid M."/>
            <person name="Korchina V."/>
            <person name="Kovar C."/>
            <person name="Mata R."/>
            <person name="Mathew T."/>
            <person name="Ngo R."/>
            <person name="Nguyen L."/>
            <person name="Nguyen N."/>
            <person name="Okwuonu G."/>
            <person name="Ongeri F."/>
            <person name="Pham C."/>
            <person name="Simmons D."/>
            <person name="Wilczek-Boney K."/>
            <person name="Hale W."/>
            <person name="Jakkamsetti A."/>
            <person name="Pham P."/>
            <person name="Ruth R."/>
            <person name="San Lucas F."/>
            <person name="Warren J."/>
            <person name="Zhang J."/>
            <person name="Zhao Z."/>
            <person name="Zhou C."/>
            <person name="Zhu D."/>
            <person name="Lee S."/>
            <person name="Bess C."/>
            <person name="Blankenburg K."/>
            <person name="Forbes L."/>
            <person name="Fu Q."/>
            <person name="Gubbala S."/>
            <person name="Hirani K."/>
            <person name="Jayaseelan J.C."/>
            <person name="Lara F."/>
            <person name="Munidasa M."/>
            <person name="Palculict T."/>
            <person name="Patil S."/>
            <person name="Pu L.-L."/>
            <person name="Saada N."/>
            <person name="Tang L."/>
            <person name="Weissenberger G."/>
            <person name="Zhu Y."/>
            <person name="Hemphill L."/>
            <person name="Shang Y."/>
            <person name="Youmans B."/>
            <person name="Ayvaz T."/>
            <person name="Ross M."/>
            <person name="Santibanez J."/>
            <person name="Aqrawi P."/>
            <person name="Gross S."/>
            <person name="Joshi V."/>
            <person name="Fowler G."/>
            <person name="Nazareth L."/>
            <person name="Reid J."/>
            <person name="Worley K."/>
            <person name="Petrosino J."/>
            <person name="Highlander S."/>
            <person name="Gibbs R."/>
        </authorList>
    </citation>
    <scope>NUCLEOTIDE SEQUENCE [LARGE SCALE GENOMIC DNA]</scope>
    <source>
        <strain evidence="14 15">ATCC BAA-614</strain>
    </source>
</reference>
<dbReference type="RefSeq" id="WP_007171715.1">
    <property type="nucleotide sequence ID" value="NZ_GG770559.1"/>
</dbReference>
<keyword evidence="12" id="KW-0472">Membrane</keyword>
<feature type="non-terminal residue" evidence="14">
    <location>
        <position position="1"/>
    </location>
</feature>
<dbReference type="GO" id="GO:0005886">
    <property type="term" value="C:plasma membrane"/>
    <property type="evidence" value="ECO:0007669"/>
    <property type="project" value="UniProtKB-SubCell"/>
</dbReference>
<evidence type="ECO:0000313" key="14">
    <source>
        <dbReference type="EMBL" id="EFG79806.1"/>
    </source>
</evidence>
<evidence type="ECO:0000256" key="11">
    <source>
        <dbReference type="ARBA" id="ARBA00023065"/>
    </source>
</evidence>
<dbReference type="Pfam" id="PF00702">
    <property type="entry name" value="Hydrolase"/>
    <property type="match status" value="1"/>
</dbReference>
<feature type="region of interest" description="Disordered" evidence="13">
    <location>
        <begin position="230"/>
        <end position="255"/>
    </location>
</feature>
<dbReference type="GO" id="GO:0016887">
    <property type="term" value="F:ATP hydrolysis activity"/>
    <property type="evidence" value="ECO:0007669"/>
    <property type="project" value="InterPro"/>
</dbReference>
<evidence type="ECO:0000256" key="1">
    <source>
        <dbReference type="ARBA" id="ARBA00004651"/>
    </source>
</evidence>
<sequence length="255" mass="26822">SLLRAEKVRVSKKATEWVDKLRRQAETPLLLAVDGKLVGLISLRDEIRPEAADVLNKLRNNGIQRIVMLTGDHPDTAEVVAGELGIDEWRAEVLPEDKLQAVRQLQDEGYVVAMIGDGVNDAPALATADIGIAMGLAGTDVAVETADIALANDNLQRLLDVPDLGARAVAVIRQNYGMSIAVNSVGLLMGAGGALSPVLAAILHNASSVAVVTNSSRLIRYRLMNGQTTTLNGHPTTAPAATNGHQTAVAPLPGK</sequence>
<dbReference type="InterPro" id="IPR036412">
    <property type="entry name" value="HAD-like_sf"/>
</dbReference>
<evidence type="ECO:0000256" key="9">
    <source>
        <dbReference type="ARBA" id="ARBA00022967"/>
    </source>
</evidence>
<evidence type="ECO:0000313" key="15">
    <source>
        <dbReference type="Proteomes" id="UP000003653"/>
    </source>
</evidence>
<keyword evidence="15" id="KW-1185">Reference proteome</keyword>
<dbReference type="FunFam" id="3.40.50.1000:FF:000020">
    <property type="entry name" value="Probable cation-transporting P-type ATPase"/>
    <property type="match status" value="1"/>
</dbReference>
<dbReference type="InterPro" id="IPR001757">
    <property type="entry name" value="P_typ_ATPase"/>
</dbReference>
<dbReference type="PRINTS" id="PR00119">
    <property type="entry name" value="CATATPASE"/>
</dbReference>
<keyword evidence="11" id="KW-0406">Ion transport</keyword>
<dbReference type="AlphaFoldDB" id="D5P299"/>
<keyword evidence="4" id="KW-1003">Cell membrane</keyword>
<dbReference type="Gene3D" id="3.40.50.1000">
    <property type="entry name" value="HAD superfamily/HAD-like"/>
    <property type="match status" value="1"/>
</dbReference>
<dbReference type="InterPro" id="IPR023299">
    <property type="entry name" value="ATPase_P-typ_cyto_dom_N"/>
</dbReference>
<feature type="compositionally biased region" description="Polar residues" evidence="13">
    <location>
        <begin position="230"/>
        <end position="246"/>
    </location>
</feature>
<dbReference type="HOGENOM" id="CLU_1087790_0_0_11"/>
<comment type="caution">
    <text evidence="14">The sequence shown here is derived from an EMBL/GenBank/DDBJ whole genome shotgun (WGS) entry which is preliminary data.</text>
</comment>
<dbReference type="SUPFAM" id="SSF56784">
    <property type="entry name" value="HAD-like"/>
    <property type="match status" value="1"/>
</dbReference>
<keyword evidence="9" id="KW-1278">Translocase</keyword>
<keyword evidence="5" id="KW-0812">Transmembrane</keyword>
<keyword evidence="8" id="KW-0067">ATP-binding</keyword>
<dbReference type="GO" id="GO:0055070">
    <property type="term" value="P:copper ion homeostasis"/>
    <property type="evidence" value="ECO:0007669"/>
    <property type="project" value="TreeGrafter"/>
</dbReference>
<evidence type="ECO:0000256" key="12">
    <source>
        <dbReference type="ARBA" id="ARBA00023136"/>
    </source>
</evidence>
<comment type="subcellular location">
    <subcellularLocation>
        <location evidence="1">Cell membrane</location>
        <topology evidence="1">Multi-pass membrane protein</topology>
    </subcellularLocation>
</comment>
<keyword evidence="6" id="KW-0479">Metal-binding</keyword>
<dbReference type="GO" id="GO:0043682">
    <property type="term" value="F:P-type divalent copper transporter activity"/>
    <property type="evidence" value="ECO:0007669"/>
    <property type="project" value="TreeGrafter"/>
</dbReference>
<dbReference type="Proteomes" id="UP000003653">
    <property type="component" value="Unassembled WGS sequence"/>
</dbReference>
<organism evidence="14 15">
    <name type="scientific">Mycobacterium parascrofulaceum ATCC BAA-614</name>
    <dbReference type="NCBI Taxonomy" id="525368"/>
    <lineage>
        <taxon>Bacteria</taxon>
        <taxon>Bacillati</taxon>
        <taxon>Actinomycetota</taxon>
        <taxon>Actinomycetes</taxon>
        <taxon>Mycobacteriales</taxon>
        <taxon>Mycobacteriaceae</taxon>
        <taxon>Mycobacterium</taxon>
        <taxon>Mycobacterium simiae complex</taxon>
    </lineage>
</organism>
<dbReference type="Gene3D" id="3.40.1110.10">
    <property type="entry name" value="Calcium-transporting ATPase, cytoplasmic domain N"/>
    <property type="match status" value="1"/>
</dbReference>
<dbReference type="EC" id="3.6.3.-" evidence="14"/>
<keyword evidence="14" id="KW-0378">Hydrolase</keyword>
<dbReference type="GO" id="GO:0005524">
    <property type="term" value="F:ATP binding"/>
    <property type="evidence" value="ECO:0007669"/>
    <property type="project" value="UniProtKB-KW"/>
</dbReference>
<keyword evidence="10" id="KW-1133">Transmembrane helix</keyword>
<proteinExistence type="inferred from homology"/>
<evidence type="ECO:0000256" key="2">
    <source>
        <dbReference type="ARBA" id="ARBA00006024"/>
    </source>
</evidence>
<dbReference type="PANTHER" id="PTHR43520">
    <property type="entry name" value="ATP7, ISOFORM B"/>
    <property type="match status" value="1"/>
</dbReference>
<dbReference type="eggNOG" id="COG2217">
    <property type="taxonomic scope" value="Bacteria"/>
</dbReference>
<gene>
    <name evidence="14" type="ORF">HMPREF0591_0293</name>
</gene>
<dbReference type="GO" id="GO:0005507">
    <property type="term" value="F:copper ion binding"/>
    <property type="evidence" value="ECO:0007669"/>
    <property type="project" value="TreeGrafter"/>
</dbReference>
<dbReference type="NCBIfam" id="TIGR01494">
    <property type="entry name" value="ATPase_P-type"/>
    <property type="match status" value="1"/>
</dbReference>
<evidence type="ECO:0000256" key="7">
    <source>
        <dbReference type="ARBA" id="ARBA00022741"/>
    </source>
</evidence>
<dbReference type="InterPro" id="IPR023214">
    <property type="entry name" value="HAD_sf"/>
</dbReference>
<evidence type="ECO:0000256" key="4">
    <source>
        <dbReference type="ARBA" id="ARBA00022475"/>
    </source>
</evidence>
<dbReference type="PANTHER" id="PTHR43520:SF8">
    <property type="entry name" value="P-TYPE CU(+) TRANSPORTER"/>
    <property type="match status" value="1"/>
</dbReference>
<accession>D5P299</accession>
<evidence type="ECO:0000256" key="8">
    <source>
        <dbReference type="ARBA" id="ARBA00022840"/>
    </source>
</evidence>
<evidence type="ECO:0000256" key="6">
    <source>
        <dbReference type="ARBA" id="ARBA00022723"/>
    </source>
</evidence>
<comment type="similarity">
    <text evidence="2">Belongs to the cation transport ATPase (P-type) (TC 3.A.3) family. Type IB subfamily.</text>
</comment>
<evidence type="ECO:0000256" key="13">
    <source>
        <dbReference type="SAM" id="MobiDB-lite"/>
    </source>
</evidence>
<name>D5P299_9MYCO</name>
<evidence type="ECO:0000256" key="5">
    <source>
        <dbReference type="ARBA" id="ARBA00022692"/>
    </source>
</evidence>
<keyword evidence="7" id="KW-0547">Nucleotide-binding</keyword>
<evidence type="ECO:0000256" key="3">
    <source>
        <dbReference type="ARBA" id="ARBA00022448"/>
    </source>
</evidence>
<dbReference type="PROSITE" id="PS01229">
    <property type="entry name" value="COF_2"/>
    <property type="match status" value="1"/>
</dbReference>
<protein>
    <submittedName>
        <fullName evidence="14">Haloacid dehalogenase-like hydrolase</fullName>
        <ecNumber evidence="14">3.6.3.-</ecNumber>
    </submittedName>
</protein>
<dbReference type="EMBL" id="ADNV01000049">
    <property type="protein sequence ID" value="EFG79806.1"/>
    <property type="molecule type" value="Genomic_DNA"/>
</dbReference>
<keyword evidence="3" id="KW-0813">Transport</keyword>